<feature type="domain" description="ABC transmembrane type-1" evidence="9">
    <location>
        <begin position="60"/>
        <end position="258"/>
    </location>
</feature>
<dbReference type="SUPFAM" id="SSF161098">
    <property type="entry name" value="MetI-like"/>
    <property type="match status" value="1"/>
</dbReference>
<dbReference type="CDD" id="cd06261">
    <property type="entry name" value="TM_PBP2"/>
    <property type="match status" value="1"/>
</dbReference>
<dbReference type="RefSeq" id="WP_085085738.1">
    <property type="nucleotide sequence ID" value="NZ_FXAK01000005.1"/>
</dbReference>
<evidence type="ECO:0000259" key="9">
    <source>
        <dbReference type="PROSITE" id="PS50928"/>
    </source>
</evidence>
<keyword evidence="5 8" id="KW-0812">Transmembrane</keyword>
<accession>A0A1X7FCM2</accession>
<keyword evidence="6 8" id="KW-1133">Transmembrane helix</keyword>
<feature type="transmembrane region" description="Helical" evidence="8">
    <location>
        <begin position="179"/>
        <end position="199"/>
    </location>
</feature>
<dbReference type="GO" id="GO:0005886">
    <property type="term" value="C:plasma membrane"/>
    <property type="evidence" value="ECO:0007669"/>
    <property type="project" value="UniProtKB-SubCell"/>
</dbReference>
<dbReference type="AlphaFoldDB" id="A0A1X7FCM2"/>
<evidence type="ECO:0000256" key="2">
    <source>
        <dbReference type="ARBA" id="ARBA00007069"/>
    </source>
</evidence>
<evidence type="ECO:0000256" key="5">
    <source>
        <dbReference type="ARBA" id="ARBA00022692"/>
    </source>
</evidence>
<comment type="similarity">
    <text evidence="2">Belongs to the binding-protein-dependent transport system permease family. CysTW subfamily.</text>
</comment>
<dbReference type="OrthoDB" id="9782004at2"/>
<feature type="transmembrane region" description="Helical" evidence="8">
    <location>
        <begin position="237"/>
        <end position="260"/>
    </location>
</feature>
<evidence type="ECO:0000313" key="10">
    <source>
        <dbReference type="EMBL" id="SMF49950.1"/>
    </source>
</evidence>
<dbReference type="Gene3D" id="1.10.3720.10">
    <property type="entry name" value="MetI-like"/>
    <property type="match status" value="1"/>
</dbReference>
<proteinExistence type="inferred from homology"/>
<feature type="transmembrane region" description="Helical" evidence="8">
    <location>
        <begin position="62"/>
        <end position="85"/>
    </location>
</feature>
<dbReference type="GO" id="GO:0055085">
    <property type="term" value="P:transmembrane transport"/>
    <property type="evidence" value="ECO:0007669"/>
    <property type="project" value="InterPro"/>
</dbReference>
<evidence type="ECO:0000313" key="11">
    <source>
        <dbReference type="Proteomes" id="UP000192936"/>
    </source>
</evidence>
<dbReference type="EMBL" id="FXAK01000005">
    <property type="protein sequence ID" value="SMF49950.1"/>
    <property type="molecule type" value="Genomic_DNA"/>
</dbReference>
<dbReference type="InterPro" id="IPR051789">
    <property type="entry name" value="Bact_Polyamine_Transport"/>
</dbReference>
<feature type="transmembrane region" description="Helical" evidence="8">
    <location>
        <begin position="97"/>
        <end position="123"/>
    </location>
</feature>
<evidence type="ECO:0000256" key="1">
    <source>
        <dbReference type="ARBA" id="ARBA00004651"/>
    </source>
</evidence>
<sequence>MKRFGFLSWALLFGYAFLYVPIALLIVFSFNESRLVTVWAGFSTKWYGELIHNDTLLDAALLSFQVAAVSATLAVLLGTCAGLALTRFGRFRGRTLFGGMITAPLVMPEVITGLSLLLLFVAMEQWVGWPDGRGVTTITIAHTTFTMSYVAVVIQSRLAGMDGSLEEAAMDLGARPAKVFFVITLPLIAPALVAGWLLAFTLSLDDVVVASFVSGPGSTTLPMVIFSSVKFGISPQINALATLMVLVVATGIFVASIVMARQERQRKRDEQMAIQNG</sequence>
<dbReference type="InterPro" id="IPR000515">
    <property type="entry name" value="MetI-like"/>
</dbReference>
<dbReference type="InterPro" id="IPR035906">
    <property type="entry name" value="MetI-like_sf"/>
</dbReference>
<name>A0A1X7FCM2_9PROT</name>
<evidence type="ECO:0000256" key="7">
    <source>
        <dbReference type="ARBA" id="ARBA00023136"/>
    </source>
</evidence>
<evidence type="ECO:0000256" key="3">
    <source>
        <dbReference type="ARBA" id="ARBA00022448"/>
    </source>
</evidence>
<protein>
    <submittedName>
        <fullName evidence="10">Putrescine transport system permease protein</fullName>
    </submittedName>
</protein>
<keyword evidence="4" id="KW-1003">Cell membrane</keyword>
<feature type="transmembrane region" description="Helical" evidence="8">
    <location>
        <begin position="7"/>
        <end position="30"/>
    </location>
</feature>
<evidence type="ECO:0000256" key="8">
    <source>
        <dbReference type="RuleBase" id="RU363032"/>
    </source>
</evidence>
<evidence type="ECO:0000256" key="4">
    <source>
        <dbReference type="ARBA" id="ARBA00022475"/>
    </source>
</evidence>
<dbReference type="PANTHER" id="PTHR43848:SF2">
    <property type="entry name" value="PUTRESCINE TRANSPORT SYSTEM PERMEASE PROTEIN POTI"/>
    <property type="match status" value="1"/>
</dbReference>
<organism evidence="10 11">
    <name type="scientific">Azospirillum oryzae</name>
    <dbReference type="NCBI Taxonomy" id="286727"/>
    <lineage>
        <taxon>Bacteria</taxon>
        <taxon>Pseudomonadati</taxon>
        <taxon>Pseudomonadota</taxon>
        <taxon>Alphaproteobacteria</taxon>
        <taxon>Rhodospirillales</taxon>
        <taxon>Azospirillaceae</taxon>
        <taxon>Azospirillum</taxon>
    </lineage>
</organism>
<dbReference type="PANTHER" id="PTHR43848">
    <property type="entry name" value="PUTRESCINE TRANSPORT SYSTEM PERMEASE PROTEIN POTI"/>
    <property type="match status" value="1"/>
</dbReference>
<dbReference type="Proteomes" id="UP000192936">
    <property type="component" value="Unassembled WGS sequence"/>
</dbReference>
<evidence type="ECO:0000256" key="6">
    <source>
        <dbReference type="ARBA" id="ARBA00022989"/>
    </source>
</evidence>
<comment type="subcellular location">
    <subcellularLocation>
        <location evidence="1 8">Cell membrane</location>
        <topology evidence="1 8">Multi-pass membrane protein</topology>
    </subcellularLocation>
</comment>
<keyword evidence="7 8" id="KW-0472">Membrane</keyword>
<gene>
    <name evidence="10" type="ORF">SAMN02982917_2515</name>
</gene>
<dbReference type="Pfam" id="PF00528">
    <property type="entry name" value="BPD_transp_1"/>
    <property type="match status" value="1"/>
</dbReference>
<reference evidence="10 11" key="1">
    <citation type="submission" date="2017-04" db="EMBL/GenBank/DDBJ databases">
        <authorList>
            <person name="Afonso C.L."/>
            <person name="Miller P.J."/>
            <person name="Scott M.A."/>
            <person name="Spackman E."/>
            <person name="Goraichik I."/>
            <person name="Dimitrov K.M."/>
            <person name="Suarez D.L."/>
            <person name="Swayne D.E."/>
        </authorList>
    </citation>
    <scope>NUCLEOTIDE SEQUENCE [LARGE SCALE GENOMIC DNA]</scope>
    <source>
        <strain evidence="10 11">A2P</strain>
    </source>
</reference>
<dbReference type="PROSITE" id="PS50928">
    <property type="entry name" value="ABC_TM1"/>
    <property type="match status" value="1"/>
</dbReference>
<keyword evidence="3 8" id="KW-0813">Transport</keyword>
<feature type="transmembrane region" description="Helical" evidence="8">
    <location>
        <begin position="135"/>
        <end position="158"/>
    </location>
</feature>
<dbReference type="STRING" id="286727.SAMN02982917_2515"/>